<sequence>MKGYLVVIPGSPALVRELAPADDAGARLLTAARRVLGEVLTHAPDLGIELVGSRAPQWRTRREGSLAAWGAPHVEVGTGRYLPELIQRYVLGDDARRVTSVRDDVGKINPEALTVVAVDGSAGLTARAPLALVDGAADADAWCRAVLSGTAPPDIPPEDDAAAWLSARGVLEPDLWVQLASLTPARAELTLADASLGVGRYVATWEM</sequence>
<evidence type="ECO:0000313" key="2">
    <source>
        <dbReference type="Proteomes" id="UP000015388"/>
    </source>
</evidence>
<name>S5SVH6_9CORY</name>
<dbReference type="EMBL" id="CP003924">
    <property type="protein sequence ID" value="AGS35027.1"/>
    <property type="molecule type" value="Genomic_DNA"/>
</dbReference>
<organism evidence="1 2">
    <name type="scientific">Corynebacterium maris DSM 45190</name>
    <dbReference type="NCBI Taxonomy" id="1224163"/>
    <lineage>
        <taxon>Bacteria</taxon>
        <taxon>Bacillati</taxon>
        <taxon>Actinomycetota</taxon>
        <taxon>Actinomycetes</taxon>
        <taxon>Mycobacteriales</taxon>
        <taxon>Corynebacteriaceae</taxon>
        <taxon>Corynebacterium</taxon>
    </lineage>
</organism>
<dbReference type="Proteomes" id="UP000015388">
    <property type="component" value="Chromosome"/>
</dbReference>
<dbReference type="STRING" id="1224163.B841_07770"/>
<dbReference type="PATRIC" id="fig|1224163.3.peg.1559"/>
<protein>
    <submittedName>
        <fullName evidence="1">Uncharacterized protein</fullName>
    </submittedName>
</protein>
<dbReference type="OrthoDB" id="4774928at2"/>
<evidence type="ECO:0000313" key="1">
    <source>
        <dbReference type="EMBL" id="AGS35027.1"/>
    </source>
</evidence>
<keyword evidence="2" id="KW-1185">Reference proteome</keyword>
<dbReference type="AlphaFoldDB" id="S5SVH6"/>
<dbReference type="RefSeq" id="WP_020934960.1">
    <property type="nucleotide sequence ID" value="NC_021915.1"/>
</dbReference>
<proteinExistence type="predicted"/>
<dbReference type="KEGG" id="cmd:B841_07770"/>
<dbReference type="HOGENOM" id="CLU_1223081_0_0_11"/>
<dbReference type="eggNOG" id="COG3885">
    <property type="taxonomic scope" value="Bacteria"/>
</dbReference>
<accession>S5SVH6</accession>
<reference evidence="1 2" key="1">
    <citation type="submission" date="2012-11" db="EMBL/GenBank/DDBJ databases">
        <title>The complete genome sequence of Corynebacterium maris Coryn-1 (=DSM 45190).</title>
        <authorList>
            <person name="Schaffert L."/>
            <person name="Albersmeier A."/>
            <person name="Kalinowski J."/>
            <person name="Ruckert C."/>
        </authorList>
    </citation>
    <scope>NUCLEOTIDE SEQUENCE [LARGE SCALE GENOMIC DNA]</scope>
    <source>
        <strain evidence="2">Coryn-1</strain>
    </source>
</reference>
<gene>
    <name evidence="1" type="ORF">B841_07770</name>
</gene>